<feature type="compositionally biased region" description="Polar residues" evidence="6">
    <location>
        <begin position="417"/>
        <end position="443"/>
    </location>
</feature>
<protein>
    <submittedName>
        <fullName evidence="8">Protein Shroom2 Apical-like protein APXL</fullName>
    </submittedName>
</protein>
<evidence type="ECO:0000256" key="6">
    <source>
        <dbReference type="SAM" id="MobiDB-lite"/>
    </source>
</evidence>
<feature type="region of interest" description="Disordered" evidence="6">
    <location>
        <begin position="75"/>
        <end position="99"/>
    </location>
</feature>
<evidence type="ECO:0000256" key="1">
    <source>
        <dbReference type="ARBA" id="ARBA00004245"/>
    </source>
</evidence>
<comment type="similarity">
    <text evidence="2">Belongs to the shroom family.</text>
</comment>
<feature type="region of interest" description="Disordered" evidence="6">
    <location>
        <begin position="129"/>
        <end position="204"/>
    </location>
</feature>
<dbReference type="Gene3D" id="6.10.250.3120">
    <property type="match status" value="1"/>
</dbReference>
<evidence type="ECO:0000256" key="3">
    <source>
        <dbReference type="ARBA" id="ARBA00022490"/>
    </source>
</evidence>
<dbReference type="GO" id="GO:0043296">
    <property type="term" value="C:apical junction complex"/>
    <property type="evidence" value="ECO:0007669"/>
    <property type="project" value="TreeGrafter"/>
</dbReference>
<feature type="compositionally biased region" description="Polar residues" evidence="6">
    <location>
        <begin position="478"/>
        <end position="503"/>
    </location>
</feature>
<keyword evidence="9" id="KW-1185">Reference proteome</keyword>
<keyword evidence="5" id="KW-0175">Coiled coil</keyword>
<dbReference type="InterPro" id="IPR027685">
    <property type="entry name" value="Shroom_fam"/>
</dbReference>
<dbReference type="InterPro" id="IPR014799">
    <property type="entry name" value="ASD2_dom"/>
</dbReference>
<organism evidence="8 9">
    <name type="scientific">Larimichthys crocea</name>
    <name type="common">Large yellow croaker</name>
    <name type="synonym">Pseudosciaena crocea</name>
    <dbReference type="NCBI Taxonomy" id="215358"/>
    <lineage>
        <taxon>Eukaryota</taxon>
        <taxon>Metazoa</taxon>
        <taxon>Chordata</taxon>
        <taxon>Craniata</taxon>
        <taxon>Vertebrata</taxon>
        <taxon>Euteleostomi</taxon>
        <taxon>Actinopterygii</taxon>
        <taxon>Neopterygii</taxon>
        <taxon>Teleostei</taxon>
        <taxon>Neoteleostei</taxon>
        <taxon>Acanthomorphata</taxon>
        <taxon>Eupercaria</taxon>
        <taxon>Sciaenidae</taxon>
        <taxon>Larimichthys</taxon>
    </lineage>
</organism>
<name>A0A6G0HGJ5_LARCR</name>
<comment type="caution">
    <text evidence="8">The sequence shown here is derived from an EMBL/GenBank/DDBJ whole genome shotgun (WGS) entry which is preliminary data.</text>
</comment>
<feature type="region of interest" description="Disordered" evidence="6">
    <location>
        <begin position="589"/>
        <end position="633"/>
    </location>
</feature>
<keyword evidence="4" id="KW-0206">Cytoskeleton</keyword>
<feature type="coiled-coil region" evidence="5">
    <location>
        <begin position="760"/>
        <end position="822"/>
    </location>
</feature>
<dbReference type="GO" id="GO:0016324">
    <property type="term" value="C:apical plasma membrane"/>
    <property type="evidence" value="ECO:0007669"/>
    <property type="project" value="TreeGrafter"/>
</dbReference>
<dbReference type="PANTHER" id="PTHR15012:SF38">
    <property type="entry name" value="PROTEIN SHROOM2-LIKE ISOFORM X1"/>
    <property type="match status" value="1"/>
</dbReference>
<keyword evidence="3" id="KW-0963">Cytoplasm</keyword>
<feature type="compositionally biased region" description="Basic and acidic residues" evidence="6">
    <location>
        <begin position="562"/>
        <end position="571"/>
    </location>
</feature>
<feature type="compositionally biased region" description="Basic and acidic residues" evidence="6">
    <location>
        <begin position="168"/>
        <end position="190"/>
    </location>
</feature>
<comment type="subcellular location">
    <subcellularLocation>
        <location evidence="1">Cytoplasm</location>
        <location evidence="1">Cytoskeleton</location>
    </subcellularLocation>
</comment>
<feature type="domain" description="ASD2" evidence="7">
    <location>
        <begin position="672"/>
        <end position="965"/>
    </location>
</feature>
<evidence type="ECO:0000256" key="5">
    <source>
        <dbReference type="SAM" id="Coils"/>
    </source>
</evidence>
<gene>
    <name evidence="8" type="ORF">D5F01_LYC23260</name>
</gene>
<evidence type="ECO:0000259" key="7">
    <source>
        <dbReference type="PROSITE" id="PS51307"/>
    </source>
</evidence>
<dbReference type="Proteomes" id="UP000424527">
    <property type="component" value="Unassembled WGS sequence"/>
</dbReference>
<feature type="compositionally biased region" description="Polar residues" evidence="6">
    <location>
        <begin position="370"/>
        <end position="396"/>
    </location>
</feature>
<dbReference type="GO" id="GO:0005912">
    <property type="term" value="C:adherens junction"/>
    <property type="evidence" value="ECO:0007669"/>
    <property type="project" value="TreeGrafter"/>
</dbReference>
<evidence type="ECO:0000313" key="8">
    <source>
        <dbReference type="EMBL" id="KAE8278358.1"/>
    </source>
</evidence>
<proteinExistence type="inferred from homology"/>
<feature type="region of interest" description="Disordered" evidence="6">
    <location>
        <begin position="536"/>
        <end position="577"/>
    </location>
</feature>
<dbReference type="PROSITE" id="PS51307">
    <property type="entry name" value="ASD2"/>
    <property type="match status" value="1"/>
</dbReference>
<dbReference type="EMBL" id="REGW02000024">
    <property type="protein sequence ID" value="KAE8278358.1"/>
    <property type="molecule type" value="Genomic_DNA"/>
</dbReference>
<feature type="compositionally biased region" description="Pro residues" evidence="6">
    <location>
        <begin position="616"/>
        <end position="626"/>
    </location>
</feature>
<feature type="region of interest" description="Disordered" evidence="6">
    <location>
        <begin position="719"/>
        <end position="738"/>
    </location>
</feature>
<dbReference type="PANTHER" id="PTHR15012">
    <property type="entry name" value="APICAL PROTEIN/SHROOM-RELATED"/>
    <property type="match status" value="1"/>
</dbReference>
<evidence type="ECO:0000256" key="4">
    <source>
        <dbReference type="ARBA" id="ARBA00023212"/>
    </source>
</evidence>
<dbReference type="GO" id="GO:0007015">
    <property type="term" value="P:actin filament organization"/>
    <property type="evidence" value="ECO:0007669"/>
    <property type="project" value="TreeGrafter"/>
</dbReference>
<dbReference type="GO" id="GO:0030864">
    <property type="term" value="C:cortical actin cytoskeleton"/>
    <property type="evidence" value="ECO:0007669"/>
    <property type="project" value="TreeGrafter"/>
</dbReference>
<feature type="compositionally biased region" description="Basic and acidic residues" evidence="6">
    <location>
        <begin position="664"/>
        <end position="676"/>
    </location>
</feature>
<feature type="coiled-coil region" evidence="5">
    <location>
        <begin position="856"/>
        <end position="912"/>
    </location>
</feature>
<accession>A0A6G0HGJ5</accession>
<evidence type="ECO:0000313" key="9">
    <source>
        <dbReference type="Proteomes" id="UP000424527"/>
    </source>
</evidence>
<feature type="compositionally biased region" description="Basic and acidic residues" evidence="6">
    <location>
        <begin position="133"/>
        <end position="142"/>
    </location>
</feature>
<dbReference type="GO" id="GO:0051015">
    <property type="term" value="F:actin filament binding"/>
    <property type="evidence" value="ECO:0007669"/>
    <property type="project" value="InterPro"/>
</dbReference>
<feature type="region of interest" description="Disordered" evidence="6">
    <location>
        <begin position="647"/>
        <end position="676"/>
    </location>
</feature>
<feature type="region of interest" description="Disordered" evidence="6">
    <location>
        <begin position="343"/>
        <end position="524"/>
    </location>
</feature>
<feature type="compositionally biased region" description="Polar residues" evidence="6">
    <location>
        <begin position="350"/>
        <end position="363"/>
    </location>
</feature>
<sequence>MAADHNHNQLHTNKLFSLSSSDVRQSHYTQLPAHQRQYSDESPLYLQTRSAPPTKIQSVGSYYRSLQDLPTNAFSRKQVRHSSTASSNQENGAPNSTTAWQATFSSDCNEQGFPSSSKSNIKGKYSLPQLQMPHRENKERNGNSHLGNGLHYDHQTSELPIRSCSPEETAKRSEGHSNDTKRHFPTDHKVSFSRQQDPWVPQEDHRISPLKTPLLHSLAQESRTLADKQPAAMTTCVMSPQDFSDIMAVNSGKTNRRSDRYATTLRNEIQQKRAQLQKSRSAATLSCEVEEEEVLLEQQRLGTFAEYQATWNQQKKSSEAKKQGRYHSAENILDADAEEKAVCIHERSRSSPSADFNTQNSSPWRDAHNEPSSYTNRGKTESRLQYQPDHSPQLVSRNEGPVPGLTDHRTKPDAASPSHTTHSSGPRSLSPNPGSHHPSQLPQTKVLLPPPRPLLGPETTSSSQEFLAGAQADPATLQPLSSSGYDTQRRNASSPHLSATSGGVENEEAREQPQPPPSSSSLVSSWTGALLLPADRARSPSPQFAPLRLTDQPPAVFVQDDSPLRSDDDLKLPSAMDVKSPVRKVPVRIVHAESSSEREGRAYLSQSSDTCSAFEPTPPPPPPPPSLSTTERPASSLFSAYTRQDLPQAPAEAAPELNSTGALRSEEDAKREELARDIMGKDKSLVDILDQSGRMTTMDLMEGLFPPEEQILEGALQRKTSRLPNSSPRSMERREEDDVSVSAAASLVPSSSYYNTSAPKAELLIKMKDMQEQLEEQDSEDELDVDLASKKQELISSLAGKLEVLREARHSLQEDVEDNEALGREVEATVQRLCQPNQLDKFRMFVGDLDKVVSLLLSLSGRLARVENALNSLEEEAPPEEKRTLTEKRKLLMRQHEDAKELKENLDRRERLVSGIMEAHLDAESLDDYRHFVKMKSALIIEQRKLEDKIKLGEEQLKCLVDSLPLEQRPLF</sequence>
<dbReference type="AlphaFoldDB" id="A0A6G0HGJ5"/>
<dbReference type="Pfam" id="PF08687">
    <property type="entry name" value="ASD2"/>
    <property type="match status" value="1"/>
</dbReference>
<evidence type="ECO:0000256" key="2">
    <source>
        <dbReference type="ARBA" id="ARBA00006469"/>
    </source>
</evidence>
<feature type="compositionally biased region" description="Basic and acidic residues" evidence="6">
    <location>
        <begin position="590"/>
        <end position="601"/>
    </location>
</feature>
<reference evidence="8 9" key="1">
    <citation type="submission" date="2019-07" db="EMBL/GenBank/DDBJ databases">
        <title>Chromosome genome assembly for large yellow croaker.</title>
        <authorList>
            <person name="Xiao S."/>
        </authorList>
    </citation>
    <scope>NUCLEOTIDE SEQUENCE [LARGE SCALE GENOMIC DNA]</scope>
    <source>
        <strain evidence="8">JMULYC20181020</strain>
        <tissue evidence="8">Muscle</tissue>
    </source>
</reference>